<dbReference type="SUPFAM" id="SSF53383">
    <property type="entry name" value="PLP-dependent transferases"/>
    <property type="match status" value="1"/>
</dbReference>
<dbReference type="PROSITE" id="PS00868">
    <property type="entry name" value="CYS_MET_METAB_PP"/>
    <property type="match status" value="1"/>
</dbReference>
<evidence type="ECO:0000256" key="2">
    <source>
        <dbReference type="ARBA" id="ARBA00022898"/>
    </source>
</evidence>
<accession>A0A7R9FS78</accession>
<dbReference type="EMBL" id="LR904792">
    <property type="protein sequence ID" value="CAD7253095.1"/>
    <property type="molecule type" value="Genomic_DNA"/>
</dbReference>
<dbReference type="Pfam" id="PF02566">
    <property type="entry name" value="OsmC"/>
    <property type="match status" value="1"/>
</dbReference>
<keyword evidence="4" id="KW-1185">Reference proteome</keyword>
<evidence type="ECO:0000256" key="1">
    <source>
        <dbReference type="ARBA" id="ARBA00001933"/>
    </source>
</evidence>
<organism evidence="3">
    <name type="scientific">Darwinula stevensoni</name>
    <dbReference type="NCBI Taxonomy" id="69355"/>
    <lineage>
        <taxon>Eukaryota</taxon>
        <taxon>Metazoa</taxon>
        <taxon>Ecdysozoa</taxon>
        <taxon>Arthropoda</taxon>
        <taxon>Crustacea</taxon>
        <taxon>Oligostraca</taxon>
        <taxon>Ostracoda</taxon>
        <taxon>Podocopa</taxon>
        <taxon>Podocopida</taxon>
        <taxon>Darwinulocopina</taxon>
        <taxon>Darwinuloidea</taxon>
        <taxon>Darwinulidae</taxon>
        <taxon>Darwinula</taxon>
    </lineage>
</organism>
<dbReference type="UniPathway" id="UPA00136">
    <property type="reaction ID" value="UER00202"/>
</dbReference>
<protein>
    <recommendedName>
        <fullName evidence="5">O-succinylhomoserine sulfhydrylase</fullName>
    </recommendedName>
</protein>
<dbReference type="CDD" id="cd00614">
    <property type="entry name" value="CGS_like"/>
    <property type="match status" value="1"/>
</dbReference>
<gene>
    <name evidence="3" type="ORF">DSTB1V02_LOCUS12845</name>
</gene>
<proteinExistence type="predicted"/>
<evidence type="ECO:0000313" key="4">
    <source>
        <dbReference type="Proteomes" id="UP000677054"/>
    </source>
</evidence>
<dbReference type="GO" id="GO:0019346">
    <property type="term" value="P:transsulfuration"/>
    <property type="evidence" value="ECO:0007669"/>
    <property type="project" value="InterPro"/>
</dbReference>
<dbReference type="GO" id="GO:0030170">
    <property type="term" value="F:pyridoxal phosphate binding"/>
    <property type="evidence" value="ECO:0007669"/>
    <property type="project" value="InterPro"/>
</dbReference>
<dbReference type="Gene3D" id="3.90.1150.10">
    <property type="entry name" value="Aspartate Aminotransferase, domain 1"/>
    <property type="match status" value="1"/>
</dbReference>
<evidence type="ECO:0000313" key="3">
    <source>
        <dbReference type="EMBL" id="CAD7253095.1"/>
    </source>
</evidence>
<dbReference type="PANTHER" id="PTHR11808:SF80">
    <property type="entry name" value="CYSTATHIONINE GAMMA-LYASE"/>
    <property type="match status" value="1"/>
</dbReference>
<dbReference type="GO" id="GO:0016846">
    <property type="term" value="F:carbon-sulfur lyase activity"/>
    <property type="evidence" value="ECO:0007669"/>
    <property type="project" value="TreeGrafter"/>
</dbReference>
<dbReference type="FunFam" id="3.40.640.10:FF:000046">
    <property type="entry name" value="Cystathionine gamma-lyase"/>
    <property type="match status" value="1"/>
</dbReference>
<reference evidence="3" key="1">
    <citation type="submission" date="2020-11" db="EMBL/GenBank/DDBJ databases">
        <authorList>
            <person name="Tran Van P."/>
        </authorList>
    </citation>
    <scope>NUCLEOTIDE SEQUENCE</scope>
</reference>
<dbReference type="SUPFAM" id="SSF82784">
    <property type="entry name" value="OsmC-like"/>
    <property type="match status" value="1"/>
</dbReference>
<evidence type="ECO:0008006" key="5">
    <source>
        <dbReference type="Google" id="ProtNLM"/>
    </source>
</evidence>
<dbReference type="InterPro" id="IPR015422">
    <property type="entry name" value="PyrdxlP-dep_Trfase_small"/>
</dbReference>
<comment type="cofactor">
    <cofactor evidence="1">
        <name>pyridoxal 5'-phosphate</name>
        <dbReference type="ChEBI" id="CHEBI:597326"/>
    </cofactor>
</comment>
<dbReference type="Pfam" id="PF01053">
    <property type="entry name" value="Cys_Met_Meta_PP"/>
    <property type="match status" value="1"/>
</dbReference>
<dbReference type="InterPro" id="IPR003718">
    <property type="entry name" value="OsmC/Ohr_fam"/>
</dbReference>
<name>A0A7R9FS78_9CRUS</name>
<dbReference type="InterPro" id="IPR036102">
    <property type="entry name" value="OsmC/Ohrsf"/>
</dbReference>
<dbReference type="PANTHER" id="PTHR11808">
    <property type="entry name" value="TRANS-SULFURATION ENZYME FAMILY MEMBER"/>
    <property type="match status" value="1"/>
</dbReference>
<keyword evidence="2" id="KW-0663">Pyridoxal phosphate</keyword>
<dbReference type="AlphaFoldDB" id="A0A7R9FS78"/>
<dbReference type="InterPro" id="IPR015946">
    <property type="entry name" value="KH_dom-like_a/b"/>
</dbReference>
<feature type="non-terminal residue" evidence="3">
    <location>
        <position position="1"/>
    </location>
</feature>
<dbReference type="Proteomes" id="UP000677054">
    <property type="component" value="Unassembled WGS sequence"/>
</dbReference>
<dbReference type="InterPro" id="IPR015424">
    <property type="entry name" value="PyrdxlP-dep_Trfase"/>
</dbReference>
<dbReference type="Gene3D" id="3.40.640.10">
    <property type="entry name" value="Type I PLP-dependent aspartate aminotransferase-like (Major domain)"/>
    <property type="match status" value="1"/>
</dbReference>
<feature type="non-terminal residue" evidence="3">
    <location>
        <position position="731"/>
    </location>
</feature>
<dbReference type="GO" id="GO:0005737">
    <property type="term" value="C:cytoplasm"/>
    <property type="evidence" value="ECO:0007669"/>
    <property type="project" value="TreeGrafter"/>
</dbReference>
<dbReference type="EMBL" id="CAJPEV010005275">
    <property type="protein sequence ID" value="CAG0902967.1"/>
    <property type="molecule type" value="Genomic_DNA"/>
</dbReference>
<sequence>SNPQPKKALDALQKVASNSSLEAETKWFTALAYLLDNDPKAAKKRKNEYVNSQKDAQLREQELIIQNQLNLENERNRIASEMHDDLGSGLTVIKYLIYEDDEKIFRIVVDPKNPDIILKAGLQGYMSKDGAPKVPAGKYTVKITKGKEEYTQDLVLKYDPSSIHSEEDRKVKDEKAMELYRMMELLADEVDKIDQLQSTSESIKGGLKDKKMLKKLQLNEYVKEIEDLRKILVVTTGDNYVGAAEPQLREKIANLYGQVLSYAGTNERGQTIQFSGNKEAVSPMESVLMAAAACSSIDVETLLKKMRQDVKTISVEIDGTRADAVPAVFTKMHLHYIITGDVKEEKAEKAVQMSMEQYCSVSLMLAKSVEITHSFETDRSQHHEHSTPIFATSSFVFDDAEHMRALFANEAEGNIYSRFTNPSVREFENKMAALEGGEDCIATATGMAAIFATFASLLSSGDHLLMSKAVFGSTFKINDDYLHKWGITYDYIDPLNIEQWTALVKPTTKLLYLETPSNPGLDVIDLEATSNFCKKHGILLIVDNCFATPYLQQPLAFGADISIHSATKYIDGQGRVMGGAIISNKKIIEQIYPFMKNAGPSMSPFNAWVLSKSLETLAIRMDRHCQNALQIATWLESNSQVAYVNYPFLPSNTQYEIAAKQMKAGGGMVSFELKGGIEAGRQLIDAREMISLSANLGDTRTIITHPASSTHSKLTPEERTAAGITDGLIRL</sequence>
<dbReference type="InterPro" id="IPR054542">
    <property type="entry name" value="Cys_met_metab_PP"/>
</dbReference>
<dbReference type="GO" id="GO:0019344">
    <property type="term" value="P:cysteine biosynthetic process"/>
    <property type="evidence" value="ECO:0007669"/>
    <property type="project" value="UniProtKB-UniPathway"/>
</dbReference>
<dbReference type="InterPro" id="IPR000277">
    <property type="entry name" value="Cys/Met-Metab_PyrdxlP-dep_enz"/>
</dbReference>
<dbReference type="OrthoDB" id="3512640at2759"/>
<dbReference type="Gene3D" id="3.30.300.20">
    <property type="match status" value="1"/>
</dbReference>
<dbReference type="Gene3D" id="1.20.5.1930">
    <property type="match status" value="1"/>
</dbReference>
<dbReference type="InterPro" id="IPR015421">
    <property type="entry name" value="PyrdxlP-dep_Trfase_major"/>
</dbReference>